<sequence>MASFDPLKTMSFTKWFAIMDYAVSLGF</sequence>
<proteinExistence type="predicted"/>
<organism evidence="1">
    <name type="scientific">marine metagenome</name>
    <dbReference type="NCBI Taxonomy" id="408172"/>
    <lineage>
        <taxon>unclassified sequences</taxon>
        <taxon>metagenomes</taxon>
        <taxon>ecological metagenomes</taxon>
    </lineage>
</organism>
<dbReference type="EMBL" id="UINC01060479">
    <property type="protein sequence ID" value="SVB85031.1"/>
    <property type="molecule type" value="Genomic_DNA"/>
</dbReference>
<feature type="non-terminal residue" evidence="1">
    <location>
        <position position="27"/>
    </location>
</feature>
<dbReference type="AlphaFoldDB" id="A0A382HEW6"/>
<reference evidence="1" key="1">
    <citation type="submission" date="2018-05" db="EMBL/GenBank/DDBJ databases">
        <authorList>
            <person name="Lanie J.A."/>
            <person name="Ng W.-L."/>
            <person name="Kazmierczak K.M."/>
            <person name="Andrzejewski T.M."/>
            <person name="Davidsen T.M."/>
            <person name="Wayne K.J."/>
            <person name="Tettelin H."/>
            <person name="Glass J.I."/>
            <person name="Rusch D."/>
            <person name="Podicherti R."/>
            <person name="Tsui H.-C.T."/>
            <person name="Winkler M.E."/>
        </authorList>
    </citation>
    <scope>NUCLEOTIDE SEQUENCE</scope>
</reference>
<gene>
    <name evidence="1" type="ORF">METZ01_LOCUS237885</name>
</gene>
<protein>
    <submittedName>
        <fullName evidence="1">Uncharacterized protein</fullName>
    </submittedName>
</protein>
<evidence type="ECO:0000313" key="1">
    <source>
        <dbReference type="EMBL" id="SVB85031.1"/>
    </source>
</evidence>
<name>A0A382HEW6_9ZZZZ</name>
<accession>A0A382HEW6</accession>